<feature type="signal peptide" evidence="1">
    <location>
        <begin position="1"/>
        <end position="19"/>
    </location>
</feature>
<evidence type="ECO:0008006" key="6">
    <source>
        <dbReference type="Google" id="ProtNLM"/>
    </source>
</evidence>
<gene>
    <name evidence="4" type="ORF">HCU67_15110</name>
</gene>
<dbReference type="InterPro" id="IPR029052">
    <property type="entry name" value="Metallo-depent_PP-like"/>
</dbReference>
<dbReference type="Gene3D" id="3.60.21.10">
    <property type="match status" value="1"/>
</dbReference>
<protein>
    <recommendedName>
        <fullName evidence="6">Calcineurin-like phosphoesterase domain-containing protein</fullName>
    </recommendedName>
</protein>
<feature type="domain" description="Carbohydrate-binding" evidence="3">
    <location>
        <begin position="419"/>
        <end position="588"/>
    </location>
</feature>
<evidence type="ECO:0000259" key="3">
    <source>
        <dbReference type="Pfam" id="PF06452"/>
    </source>
</evidence>
<dbReference type="RefSeq" id="WP_168553422.1">
    <property type="nucleotide sequence ID" value="NZ_JAAWWL010000002.1"/>
</dbReference>
<dbReference type="EMBL" id="JAAWWL010000002">
    <property type="protein sequence ID" value="NKI33285.1"/>
    <property type="molecule type" value="Genomic_DNA"/>
</dbReference>
<dbReference type="InterPro" id="IPR010502">
    <property type="entry name" value="Carb-bd_dom_fam9"/>
</dbReference>
<evidence type="ECO:0000259" key="2">
    <source>
        <dbReference type="Pfam" id="PF00149"/>
    </source>
</evidence>
<dbReference type="Gene3D" id="2.60.40.1190">
    <property type="match status" value="1"/>
</dbReference>
<feature type="domain" description="Calcineurin-like phosphoesterase" evidence="2">
    <location>
        <begin position="74"/>
        <end position="228"/>
    </location>
</feature>
<proteinExistence type="predicted"/>
<dbReference type="SUPFAM" id="SSF49344">
    <property type="entry name" value="CBD9-like"/>
    <property type="match status" value="1"/>
</dbReference>
<dbReference type="SUPFAM" id="SSF56300">
    <property type="entry name" value="Metallo-dependent phosphatases"/>
    <property type="match status" value="1"/>
</dbReference>
<dbReference type="PANTHER" id="PTHR43143:SF1">
    <property type="entry name" value="SERINE_THREONINE-PROTEIN PHOSPHATASE CPPED1"/>
    <property type="match status" value="1"/>
</dbReference>
<accession>A0ABX1GWN1</accession>
<dbReference type="Proteomes" id="UP000718451">
    <property type="component" value="Unassembled WGS sequence"/>
</dbReference>
<evidence type="ECO:0000313" key="4">
    <source>
        <dbReference type="EMBL" id="NKI33285.1"/>
    </source>
</evidence>
<reference evidence="4 5" key="1">
    <citation type="submission" date="2020-04" db="EMBL/GenBank/DDBJ databases">
        <authorList>
            <person name="Yoon J."/>
        </authorList>
    </citation>
    <scope>NUCLEOTIDE SEQUENCE [LARGE SCALE GENOMIC DNA]</scope>
    <source>
        <strain evidence="4 5">DJ-13</strain>
    </source>
</reference>
<comment type="caution">
    <text evidence="4">The sequence shown here is derived from an EMBL/GenBank/DDBJ whole genome shotgun (WGS) entry which is preliminary data.</text>
</comment>
<dbReference type="InterPro" id="IPR004843">
    <property type="entry name" value="Calcineurin-like_PHP"/>
</dbReference>
<dbReference type="Pfam" id="PF06452">
    <property type="entry name" value="CBM9_1"/>
    <property type="match status" value="1"/>
</dbReference>
<dbReference type="Pfam" id="PF00149">
    <property type="entry name" value="Metallophos"/>
    <property type="match status" value="1"/>
</dbReference>
<feature type="chain" id="PRO_5046796580" description="Calcineurin-like phosphoesterase domain-containing protein" evidence="1">
    <location>
        <begin position="20"/>
        <end position="608"/>
    </location>
</feature>
<dbReference type="PANTHER" id="PTHR43143">
    <property type="entry name" value="METALLOPHOSPHOESTERASE, CALCINEURIN SUPERFAMILY"/>
    <property type="match status" value="1"/>
</dbReference>
<keyword evidence="5" id="KW-1185">Reference proteome</keyword>
<organism evidence="4 5">
    <name type="scientific">Croceivirga thetidis</name>
    <dbReference type="NCBI Taxonomy" id="2721623"/>
    <lineage>
        <taxon>Bacteria</taxon>
        <taxon>Pseudomonadati</taxon>
        <taxon>Bacteroidota</taxon>
        <taxon>Flavobacteriia</taxon>
        <taxon>Flavobacteriales</taxon>
        <taxon>Flavobacteriaceae</taxon>
        <taxon>Croceivirga</taxon>
    </lineage>
</organism>
<name>A0ABX1GWN1_9FLAO</name>
<evidence type="ECO:0000256" key="1">
    <source>
        <dbReference type="SAM" id="SignalP"/>
    </source>
</evidence>
<keyword evidence="1" id="KW-0732">Signal</keyword>
<dbReference type="InterPro" id="IPR051918">
    <property type="entry name" value="STPP_CPPED1"/>
</dbReference>
<sequence length="608" mass="70335">MKLPSILLITLLTSFTGIAQDKPTIYIDIPTNQKPWNHIEWNNDSEKFQFAIVTDRTGGHRPGVFPTGIKKLNLLQPEFVMSVGDLIEGYTKDTVRLNREWNEFKSFIEPLDAPFFYVPGNHDITNKVMEEKWKELFGVSYYHFVYKDVLFLCLNSEDNLRGSGRGTIDDKQYEYIKKTLEENEEVKWTLVFVHQPLWVQENTKRWKDVEQLLSNRNHNVFAGHYHRYWKTERNNGKYFALATTGGGSPLRGKAYGEFDHVVWATMTDEGPILANLFLDGIWDENVVTEELVELVRNRPFPVRIEPAYSSEEKPEKMEAEMRIINDSDVQMHVDLKGQSDNILFYQFENNSIIVEPNDVATQKIRLSNAGNQALDNFSTLNITADVTYKFENKPNVSFSSDLKFKPLFKNILNKTKVKIDGKLKEWGDATWHVAKDMEGAPFDFDGPDDCSLTFATAYDDENFYVAVKLIDNDFVVSEEGHYWEQDAIVLRLDARPSHLSAFNMGQGRGKDWISYLRTFKKNNPVVGEEYLPLKVKAATEMFNNGSQMEFAFPMEYIKKMGGENWSNLRFGIGYFDHDNDDENETTHFWFPTWNGSKDVPGSGMFFKE</sequence>
<evidence type="ECO:0000313" key="5">
    <source>
        <dbReference type="Proteomes" id="UP000718451"/>
    </source>
</evidence>